<dbReference type="RefSeq" id="YP_007677387.1">
    <property type="nucleotide sequence ID" value="NC_020875.1"/>
</dbReference>
<reference evidence="1 2" key="1">
    <citation type="submission" date="2010-03" db="EMBL/GenBank/DDBJ databases">
        <title>The Genome Sequence of Cyanophage S-SSM4.</title>
        <authorList>
            <consortium name="The Broad Institute Genome Sequencing Platform"/>
            <person name="Henn M.R."/>
            <person name="Sullivan M.S."/>
            <person name="Osburne M.S."/>
            <person name="Levin J."/>
            <person name="Malboeuf C."/>
            <person name="Casali M."/>
            <person name="Russ C."/>
            <person name="Lennon N."/>
            <person name="Erlich R."/>
            <person name="Young S.K."/>
            <person name="Koehrsen M."/>
            <person name="Yandava C."/>
            <person name="Zeng Q."/>
            <person name="Alvarado L."/>
            <person name="Anderson S."/>
            <person name="Berlin A."/>
            <person name="Borenstein D."/>
            <person name="Chen Z."/>
            <person name="Engels R."/>
            <person name="Freedman E."/>
            <person name="Gellesch M."/>
            <person name="Goldberg J."/>
            <person name="Green L."/>
            <person name="Griggs A."/>
            <person name="Gujja S."/>
            <person name="Heiman D."/>
            <person name="Hepburn T."/>
            <person name="Howarth C."/>
            <person name="Jen D."/>
            <person name="Larson L."/>
            <person name="Lewis B."/>
            <person name="Mehta T."/>
            <person name="Park D."/>
            <person name="Pearson M."/>
            <person name="Roberts A."/>
            <person name="Ryan E."/>
            <person name="Saif S."/>
            <person name="Shea T."/>
            <person name="Shenoy N."/>
            <person name="Sisk P."/>
            <person name="Stolte C."/>
            <person name="Sykes S."/>
            <person name="Walk T."/>
            <person name="White J."/>
            <person name="Yu Q."/>
            <person name="Coleman M.L."/>
            <person name="Huang K.H."/>
            <person name="Weigele P.R."/>
            <person name="DeFrancesco A.S."/>
            <person name="Kern S.E."/>
            <person name="Thompson L.R."/>
            <person name="Fu R."/>
            <person name="Hombeck B."/>
            <person name="Chisholm S.W."/>
            <person name="Haas B."/>
            <person name="Nusbaum C."/>
            <person name="Galagan J."/>
            <person name="Birren B."/>
        </authorList>
    </citation>
    <scope>NUCLEOTIDE SEQUENCE [LARGE SCALE GENOMIC DNA]</scope>
    <source>
        <strain evidence="1 2">S-SSM4</strain>
    </source>
</reference>
<keyword evidence="2" id="KW-1185">Reference proteome</keyword>
<gene>
    <name evidence="1" type="ORF">CYXG_00198</name>
</gene>
<evidence type="ECO:0000313" key="1">
    <source>
        <dbReference type="EMBL" id="AGG54262.1"/>
    </source>
</evidence>
<sequence length="90" mass="10489">MTKEKINILREKCDPSLSNDVNLPCNAYLVEYMDGDKQCFDITQCAKTVDLFDHYYDTYKKGFKTFVQTQGTRNPKLWVDPQGAKTKQKK</sequence>
<dbReference type="Proteomes" id="UP000203282">
    <property type="component" value="Segment"/>
</dbReference>
<name>M1UG70_9CAUD</name>
<dbReference type="KEGG" id="vg:15013623"/>
<dbReference type="OrthoDB" id="24279at10239"/>
<organism evidence="1 2">
    <name type="scientific">Synechococcus phage S-SSM4</name>
    <dbReference type="NCBI Taxonomy" id="536466"/>
    <lineage>
        <taxon>Viruses</taxon>
        <taxon>Duplodnaviria</taxon>
        <taxon>Heunggongvirae</taxon>
        <taxon>Uroviricota</taxon>
        <taxon>Caudoviricetes</taxon>
        <taxon>Pantevenvirales</taxon>
        <taxon>Kyanoviridae</taxon>
        <taxon>Greenvirus</taxon>
        <taxon>Greenvirus ssm4</taxon>
    </lineage>
</organism>
<proteinExistence type="predicted"/>
<protein>
    <submittedName>
        <fullName evidence="1">Uncharacterized protein</fullName>
    </submittedName>
</protein>
<evidence type="ECO:0000313" key="2">
    <source>
        <dbReference type="Proteomes" id="UP000203282"/>
    </source>
</evidence>
<dbReference type="EMBL" id="HQ316583">
    <property type="protein sequence ID" value="AGG54262.1"/>
    <property type="molecule type" value="Genomic_DNA"/>
</dbReference>
<dbReference type="GeneID" id="15013623"/>
<accession>M1UG70</accession>